<dbReference type="SMART" id="SM00971">
    <property type="entry name" value="SATase_N"/>
    <property type="match status" value="1"/>
</dbReference>
<comment type="similarity">
    <text evidence="2">Belongs to the transferase hexapeptide repeat family.</text>
</comment>
<dbReference type="EMBL" id="CP151509">
    <property type="protein sequence ID" value="WZN64263.1"/>
    <property type="molecule type" value="Genomic_DNA"/>
</dbReference>
<evidence type="ECO:0000313" key="10">
    <source>
        <dbReference type="Proteomes" id="UP001472866"/>
    </source>
</evidence>
<evidence type="ECO:0000256" key="4">
    <source>
        <dbReference type="ARBA" id="ARBA00022605"/>
    </source>
</evidence>
<dbReference type="AlphaFoldDB" id="A0AAX4PDM2"/>
<dbReference type="InterPro" id="IPR001451">
    <property type="entry name" value="Hexapep"/>
</dbReference>
<proteinExistence type="inferred from homology"/>
<dbReference type="InterPro" id="IPR011004">
    <property type="entry name" value="Trimer_LpxA-like_sf"/>
</dbReference>
<dbReference type="Gene3D" id="1.10.3130.10">
    <property type="entry name" value="serine acetyltransferase, domain 1"/>
    <property type="match status" value="1"/>
</dbReference>
<evidence type="ECO:0000313" key="9">
    <source>
        <dbReference type="EMBL" id="WZN64263.1"/>
    </source>
</evidence>
<organism evidence="9 10">
    <name type="scientific">Chloropicon roscoffensis</name>
    <dbReference type="NCBI Taxonomy" id="1461544"/>
    <lineage>
        <taxon>Eukaryota</taxon>
        <taxon>Viridiplantae</taxon>
        <taxon>Chlorophyta</taxon>
        <taxon>Chloropicophyceae</taxon>
        <taxon>Chloropicales</taxon>
        <taxon>Chloropicaceae</taxon>
        <taxon>Chloropicon</taxon>
    </lineage>
</organism>
<gene>
    <name evidence="9" type="ORF">HKI87_09g58180</name>
</gene>
<dbReference type="GO" id="GO:0009001">
    <property type="term" value="F:serine O-acetyltransferase activity"/>
    <property type="evidence" value="ECO:0007669"/>
    <property type="project" value="UniProtKB-EC"/>
</dbReference>
<reference evidence="9 10" key="1">
    <citation type="submission" date="2024-03" db="EMBL/GenBank/DDBJ databases">
        <title>Complete genome sequence of the green alga Chloropicon roscoffensis RCC1871.</title>
        <authorList>
            <person name="Lemieux C."/>
            <person name="Pombert J.-F."/>
            <person name="Otis C."/>
            <person name="Turmel M."/>
        </authorList>
    </citation>
    <scope>NUCLEOTIDE SEQUENCE [LARGE SCALE GENOMIC DNA]</scope>
    <source>
        <strain evidence="9 10">RCC1871</strain>
    </source>
</reference>
<dbReference type="Gene3D" id="2.160.10.10">
    <property type="entry name" value="Hexapeptide repeat proteins"/>
    <property type="match status" value="1"/>
</dbReference>
<keyword evidence="5" id="KW-0808">Transferase</keyword>
<dbReference type="NCBIfam" id="NF041874">
    <property type="entry name" value="EPS_EpsC"/>
    <property type="match status" value="1"/>
</dbReference>
<dbReference type="PANTHER" id="PTHR42811">
    <property type="entry name" value="SERINE ACETYLTRANSFERASE"/>
    <property type="match status" value="1"/>
</dbReference>
<dbReference type="PROSITE" id="PS00101">
    <property type="entry name" value="HEXAPEP_TRANSFERASES"/>
    <property type="match status" value="1"/>
</dbReference>
<name>A0AAX4PDM2_9CHLO</name>
<evidence type="ECO:0000256" key="2">
    <source>
        <dbReference type="ARBA" id="ARBA00007274"/>
    </source>
</evidence>
<dbReference type="InterPro" id="IPR010493">
    <property type="entry name" value="Ser_AcTrfase_N"/>
</dbReference>
<dbReference type="Pfam" id="PF06426">
    <property type="entry name" value="SATase_N"/>
    <property type="match status" value="1"/>
</dbReference>
<comment type="pathway">
    <text evidence="1">Amino-acid biosynthesis; L-cysteine biosynthesis; L-cysteine from L-serine: step 1/2.</text>
</comment>
<accession>A0AAX4PDM2</accession>
<evidence type="ECO:0000259" key="8">
    <source>
        <dbReference type="SMART" id="SM00971"/>
    </source>
</evidence>
<dbReference type="FunFam" id="2.160.10.10:FF:000002">
    <property type="entry name" value="Serine acetyltransferase"/>
    <property type="match status" value="1"/>
</dbReference>
<feature type="domain" description="Serine acetyltransferase N-terminal" evidence="8">
    <location>
        <begin position="98"/>
        <end position="201"/>
    </location>
</feature>
<feature type="region of interest" description="Disordered" evidence="7">
    <location>
        <begin position="1"/>
        <end position="66"/>
    </location>
</feature>
<dbReference type="EC" id="2.3.1.30" evidence="3"/>
<dbReference type="Pfam" id="PF00132">
    <property type="entry name" value="Hexapep"/>
    <property type="match status" value="1"/>
</dbReference>
<dbReference type="CDD" id="cd03354">
    <property type="entry name" value="LbH_SAT"/>
    <property type="match status" value="1"/>
</dbReference>
<protein>
    <recommendedName>
        <fullName evidence="3">serine O-acetyltransferase</fullName>
        <ecNumber evidence="3">2.3.1.30</ecNumber>
    </recommendedName>
</protein>
<dbReference type="InterPro" id="IPR005881">
    <property type="entry name" value="Ser_O-AcTrfase"/>
</dbReference>
<dbReference type="GO" id="GO:0005737">
    <property type="term" value="C:cytoplasm"/>
    <property type="evidence" value="ECO:0007669"/>
    <property type="project" value="InterPro"/>
</dbReference>
<dbReference type="InterPro" id="IPR045304">
    <property type="entry name" value="LbH_SAT"/>
</dbReference>
<keyword evidence="10" id="KW-1185">Reference proteome</keyword>
<evidence type="ECO:0000256" key="3">
    <source>
        <dbReference type="ARBA" id="ARBA00013266"/>
    </source>
</evidence>
<keyword evidence="4" id="KW-0028">Amino-acid biosynthesis</keyword>
<evidence type="ECO:0000256" key="1">
    <source>
        <dbReference type="ARBA" id="ARBA00004876"/>
    </source>
</evidence>
<evidence type="ECO:0000256" key="6">
    <source>
        <dbReference type="ARBA" id="ARBA00023315"/>
    </source>
</evidence>
<dbReference type="Proteomes" id="UP001472866">
    <property type="component" value="Chromosome 09"/>
</dbReference>
<dbReference type="InterPro" id="IPR042122">
    <property type="entry name" value="Ser_AcTrfase_N_sf"/>
</dbReference>
<dbReference type="NCBIfam" id="TIGR01172">
    <property type="entry name" value="cysE"/>
    <property type="match status" value="1"/>
</dbReference>
<keyword evidence="6" id="KW-0012">Acyltransferase</keyword>
<feature type="compositionally biased region" description="Low complexity" evidence="7">
    <location>
        <begin position="13"/>
        <end position="30"/>
    </location>
</feature>
<dbReference type="SUPFAM" id="SSF51161">
    <property type="entry name" value="Trimeric LpxA-like enzymes"/>
    <property type="match status" value="1"/>
</dbReference>
<dbReference type="GO" id="GO:0006535">
    <property type="term" value="P:cysteine biosynthetic process from serine"/>
    <property type="evidence" value="ECO:0007669"/>
    <property type="project" value="InterPro"/>
</dbReference>
<dbReference type="InterPro" id="IPR053376">
    <property type="entry name" value="Serine_acetyltransferase"/>
</dbReference>
<sequence length="355" mass="38412">MMFVVVQRHHAARTATGDSASSSSSPTSLAGRRRRRRRNPPLPVCPRAAPSSSGERAPSQALSADEQQKRTFIAQKMLKRNNDCSWAWDDHYLEKDNLWETIREEIERDCATEPMLSSFLFSTVLAHATIEESLAFILANKLESTVLPATQLLQLFHETLMLDEIRAGFLADLLATYDRDPACKQYSSCLLFYKGFHAIQIHRVAHHLYKKGRVGLAMLLQSRSSETFHVDIHPAARIGKGVMLDHATGVVMGESAVVGDNVSMLHHVTLGGSGKSAGDRHPKIGSGVLIGAGAVVLGNVRVGNCSKIGAGSVVLADVPPRHVAVGVPARNIPLSGISGSSPVSDMNQVFLGQDI</sequence>
<evidence type="ECO:0000256" key="7">
    <source>
        <dbReference type="SAM" id="MobiDB-lite"/>
    </source>
</evidence>
<dbReference type="InterPro" id="IPR018357">
    <property type="entry name" value="Hexapep_transf_CS"/>
</dbReference>
<evidence type="ECO:0000256" key="5">
    <source>
        <dbReference type="ARBA" id="ARBA00022679"/>
    </source>
</evidence>